<accession>A0ABQ2LPG0</accession>
<dbReference type="EMBL" id="BMNG01000004">
    <property type="protein sequence ID" value="GGO41574.1"/>
    <property type="molecule type" value="Genomic_DNA"/>
</dbReference>
<dbReference type="PROSITE" id="PS50977">
    <property type="entry name" value="HTH_TETR_2"/>
    <property type="match status" value="1"/>
</dbReference>
<dbReference type="Proteomes" id="UP000656881">
    <property type="component" value="Unassembled WGS sequence"/>
</dbReference>
<evidence type="ECO:0000256" key="2">
    <source>
        <dbReference type="ARBA" id="ARBA00023125"/>
    </source>
</evidence>
<evidence type="ECO:0000259" key="6">
    <source>
        <dbReference type="PROSITE" id="PS50977"/>
    </source>
</evidence>
<keyword evidence="1" id="KW-0805">Transcription regulation</keyword>
<dbReference type="PRINTS" id="PR00455">
    <property type="entry name" value="HTHTETR"/>
</dbReference>
<proteinExistence type="predicted"/>
<dbReference type="InterPro" id="IPR050109">
    <property type="entry name" value="HTH-type_TetR-like_transc_reg"/>
</dbReference>
<reference evidence="8" key="1">
    <citation type="journal article" date="2019" name="Int. J. Syst. Evol. Microbiol.">
        <title>The Global Catalogue of Microorganisms (GCM) 10K type strain sequencing project: providing services to taxonomists for standard genome sequencing and annotation.</title>
        <authorList>
            <consortium name="The Broad Institute Genomics Platform"/>
            <consortium name="The Broad Institute Genome Sequencing Center for Infectious Disease"/>
            <person name="Wu L."/>
            <person name="Ma J."/>
        </authorList>
    </citation>
    <scope>NUCLEOTIDE SEQUENCE [LARGE SCALE GENOMIC DNA]</scope>
    <source>
        <strain evidence="8">CGMCC 4.7349</strain>
    </source>
</reference>
<evidence type="ECO:0000313" key="7">
    <source>
        <dbReference type="EMBL" id="GGO41574.1"/>
    </source>
</evidence>
<dbReference type="PANTHER" id="PTHR30055">
    <property type="entry name" value="HTH-TYPE TRANSCRIPTIONAL REGULATOR RUTR"/>
    <property type="match status" value="1"/>
</dbReference>
<dbReference type="InterPro" id="IPR036271">
    <property type="entry name" value="Tet_transcr_reg_TetR-rel_C_sf"/>
</dbReference>
<organism evidence="7 8">
    <name type="scientific">Streptomyces lasiicapitis</name>
    <dbReference type="NCBI Taxonomy" id="1923961"/>
    <lineage>
        <taxon>Bacteria</taxon>
        <taxon>Bacillati</taxon>
        <taxon>Actinomycetota</taxon>
        <taxon>Actinomycetes</taxon>
        <taxon>Kitasatosporales</taxon>
        <taxon>Streptomycetaceae</taxon>
        <taxon>Streptomyces</taxon>
    </lineage>
</organism>
<sequence>MASRRGGRGQEESGTPTFTEQARRRQLIECTIDLISTKGYPGTSLSAIAEQAGLSKAAVLYHFSSKDNLTRATLDHVLGEFTAYVAERVAAAPDPRDAVIAYVRAMIGYQQAHRRHVRVITEMLLDDHGGTRLKTPGSHDTAGRMQSLADLLTAGQQAGRFRSFDPVTVSLAVGGAIDGVISHWLTHPELDLDAAADELERFTLHAIGAAGSGDR</sequence>
<evidence type="ECO:0000256" key="4">
    <source>
        <dbReference type="PROSITE-ProRule" id="PRU00335"/>
    </source>
</evidence>
<name>A0ABQ2LPG0_9ACTN</name>
<comment type="caution">
    <text evidence="7">The sequence shown here is derived from an EMBL/GenBank/DDBJ whole genome shotgun (WGS) entry which is preliminary data.</text>
</comment>
<dbReference type="PANTHER" id="PTHR30055:SF234">
    <property type="entry name" value="HTH-TYPE TRANSCRIPTIONAL REGULATOR BETI"/>
    <property type="match status" value="1"/>
</dbReference>
<dbReference type="RefSeq" id="WP_189173755.1">
    <property type="nucleotide sequence ID" value="NZ_BMNG01000004.1"/>
</dbReference>
<protein>
    <submittedName>
        <fullName evidence="7">TetR family transcriptional regulator</fullName>
    </submittedName>
</protein>
<dbReference type="Gene3D" id="1.10.357.10">
    <property type="entry name" value="Tetracycline Repressor, domain 2"/>
    <property type="match status" value="1"/>
</dbReference>
<keyword evidence="2 4" id="KW-0238">DNA-binding</keyword>
<evidence type="ECO:0000313" key="8">
    <source>
        <dbReference type="Proteomes" id="UP000656881"/>
    </source>
</evidence>
<dbReference type="Gene3D" id="1.10.10.60">
    <property type="entry name" value="Homeodomain-like"/>
    <property type="match status" value="1"/>
</dbReference>
<dbReference type="Pfam" id="PF00440">
    <property type="entry name" value="TetR_N"/>
    <property type="match status" value="1"/>
</dbReference>
<dbReference type="InterPro" id="IPR001647">
    <property type="entry name" value="HTH_TetR"/>
</dbReference>
<feature type="DNA-binding region" description="H-T-H motif" evidence="4">
    <location>
        <begin position="44"/>
        <end position="63"/>
    </location>
</feature>
<gene>
    <name evidence="7" type="primary">rutR</name>
    <name evidence="7" type="ORF">GCM10012286_21560</name>
</gene>
<keyword evidence="8" id="KW-1185">Reference proteome</keyword>
<dbReference type="SUPFAM" id="SSF48498">
    <property type="entry name" value="Tetracyclin repressor-like, C-terminal domain"/>
    <property type="match status" value="1"/>
</dbReference>
<evidence type="ECO:0000256" key="5">
    <source>
        <dbReference type="SAM" id="MobiDB-lite"/>
    </source>
</evidence>
<keyword evidence="3" id="KW-0804">Transcription</keyword>
<evidence type="ECO:0000256" key="1">
    <source>
        <dbReference type="ARBA" id="ARBA00023015"/>
    </source>
</evidence>
<dbReference type="SUPFAM" id="SSF46689">
    <property type="entry name" value="Homeodomain-like"/>
    <property type="match status" value="1"/>
</dbReference>
<evidence type="ECO:0000256" key="3">
    <source>
        <dbReference type="ARBA" id="ARBA00023163"/>
    </source>
</evidence>
<feature type="region of interest" description="Disordered" evidence="5">
    <location>
        <begin position="1"/>
        <end position="21"/>
    </location>
</feature>
<feature type="domain" description="HTH tetR-type" evidence="6">
    <location>
        <begin position="21"/>
        <end position="81"/>
    </location>
</feature>
<dbReference type="InterPro" id="IPR009057">
    <property type="entry name" value="Homeodomain-like_sf"/>
</dbReference>